<dbReference type="SMART" id="SM00976">
    <property type="entry name" value="Telo_bind"/>
    <property type="match status" value="1"/>
</dbReference>
<dbReference type="Gene3D" id="2.40.50.140">
    <property type="entry name" value="Nucleic acid-binding proteins"/>
    <property type="match status" value="2"/>
</dbReference>
<dbReference type="GO" id="GO:0098505">
    <property type="term" value="F:G-rich strand telomeric DNA binding"/>
    <property type="evidence" value="ECO:0007669"/>
    <property type="project" value="TreeGrafter"/>
</dbReference>
<dbReference type="GO" id="GO:0032210">
    <property type="term" value="P:regulation of telomere maintenance via telomerase"/>
    <property type="evidence" value="ECO:0007669"/>
    <property type="project" value="TreeGrafter"/>
</dbReference>
<dbReference type="PANTHER" id="PTHR14513">
    <property type="entry name" value="PROTECTION OF TELOMERES 1"/>
    <property type="match status" value="1"/>
</dbReference>
<dbReference type="OrthoDB" id="2186770at2759"/>
<reference evidence="6" key="1">
    <citation type="submission" date="2020-01" db="EMBL/GenBank/DDBJ databases">
        <title>Genome sequence of Kobresia littledalei, the first chromosome-level genome in the family Cyperaceae.</title>
        <authorList>
            <person name="Qu G."/>
        </authorList>
    </citation>
    <scope>NUCLEOTIDE SEQUENCE</scope>
    <source>
        <strain evidence="6">C.B.Clarke</strain>
        <tissue evidence="6">Leaf</tissue>
    </source>
</reference>
<keyword evidence="2" id="KW-0158">Chromosome</keyword>
<evidence type="ECO:0000256" key="4">
    <source>
        <dbReference type="ARBA" id="ARBA00023125"/>
    </source>
</evidence>
<dbReference type="SUPFAM" id="SSF50249">
    <property type="entry name" value="Nucleic acid-binding proteins"/>
    <property type="match status" value="2"/>
</dbReference>
<evidence type="ECO:0000313" key="7">
    <source>
        <dbReference type="Proteomes" id="UP000623129"/>
    </source>
</evidence>
<keyword evidence="7" id="KW-1185">Reference proteome</keyword>
<dbReference type="Pfam" id="PF02765">
    <property type="entry name" value="POT1"/>
    <property type="match status" value="1"/>
</dbReference>
<dbReference type="EMBL" id="SWLB01000019">
    <property type="protein sequence ID" value="KAF3326168.1"/>
    <property type="molecule type" value="Genomic_DNA"/>
</dbReference>
<dbReference type="InterPro" id="IPR028389">
    <property type="entry name" value="POT1"/>
</dbReference>
<dbReference type="GO" id="GO:0000783">
    <property type="term" value="C:nuclear telomere cap complex"/>
    <property type="evidence" value="ECO:0007669"/>
    <property type="project" value="TreeGrafter"/>
</dbReference>
<keyword evidence="4" id="KW-0238">DNA-binding</keyword>
<gene>
    <name evidence="6" type="ORF">FCM35_KLT09248</name>
</gene>
<accession>A0A833QWB7</accession>
<dbReference type="InterPro" id="IPR057620">
    <property type="entry name" value="POT1A/B-like_OB"/>
</dbReference>
<protein>
    <submittedName>
        <fullName evidence="6">Protection of telomeres protein 1a isoform X1</fullName>
    </submittedName>
</protein>
<dbReference type="InterPro" id="IPR011564">
    <property type="entry name" value="Telomer_end-bd_POT1/Cdc13"/>
</dbReference>
<evidence type="ECO:0000313" key="6">
    <source>
        <dbReference type="EMBL" id="KAF3326168.1"/>
    </source>
</evidence>
<keyword evidence="3" id="KW-0779">Telomere</keyword>
<organism evidence="6 7">
    <name type="scientific">Carex littledalei</name>
    <dbReference type="NCBI Taxonomy" id="544730"/>
    <lineage>
        <taxon>Eukaryota</taxon>
        <taxon>Viridiplantae</taxon>
        <taxon>Streptophyta</taxon>
        <taxon>Embryophyta</taxon>
        <taxon>Tracheophyta</taxon>
        <taxon>Spermatophyta</taxon>
        <taxon>Magnoliopsida</taxon>
        <taxon>Liliopsida</taxon>
        <taxon>Poales</taxon>
        <taxon>Cyperaceae</taxon>
        <taxon>Cyperoideae</taxon>
        <taxon>Cariceae</taxon>
        <taxon>Carex</taxon>
        <taxon>Carex subgen. Euthyceras</taxon>
    </lineage>
</organism>
<dbReference type="AlphaFoldDB" id="A0A833QWB7"/>
<dbReference type="Proteomes" id="UP000623129">
    <property type="component" value="Unassembled WGS sequence"/>
</dbReference>
<comment type="caution">
    <text evidence="6">The sequence shown here is derived from an EMBL/GenBank/DDBJ whole genome shotgun (WGS) entry which is preliminary data.</text>
</comment>
<comment type="subcellular location">
    <subcellularLocation>
        <location evidence="1">Chromosome</location>
        <location evidence="1">Telomere</location>
    </subcellularLocation>
</comment>
<dbReference type="InterPro" id="IPR012340">
    <property type="entry name" value="NA-bd_OB-fold"/>
</dbReference>
<proteinExistence type="predicted"/>
<evidence type="ECO:0000256" key="1">
    <source>
        <dbReference type="ARBA" id="ARBA00004574"/>
    </source>
</evidence>
<dbReference type="Pfam" id="PF25507">
    <property type="entry name" value="OB_POT1A"/>
    <property type="match status" value="1"/>
</dbReference>
<dbReference type="PANTHER" id="PTHR14513:SF0">
    <property type="entry name" value="PROTECTION OF TELOMERES PROTEIN 1"/>
    <property type="match status" value="1"/>
</dbReference>
<evidence type="ECO:0000256" key="3">
    <source>
        <dbReference type="ARBA" id="ARBA00022895"/>
    </source>
</evidence>
<name>A0A833QWB7_9POAL</name>
<dbReference type="GO" id="GO:0016233">
    <property type="term" value="P:telomere capping"/>
    <property type="evidence" value="ECO:0007669"/>
    <property type="project" value="TreeGrafter"/>
</dbReference>
<sequence length="458" mass="52540">MKRQREYFYLPIADAIKAIGVKVNLFALLEHVARPYLTSSSDLVLKLKVVDPTYPALGVTVIWFADTKTKLPDVNSTGDIISLHRVMMNIRDGEHYCVYDKRYSSFALFEGTTSENLVPYQTSEKYNATDHDTVFIKQMREWSSERVIHEDLTEHPLKLMRINPCSIFHLVCKVLHVSKTSSNQPVLYVWDGTDAPPGLQFITTHRDQQSTPPIPLQIEETPLPRDTICNFPCVGTILRVFANKNFAEISKLRDHDRPWVQLCNLTCTMHFSGIWEGVLQPFSKIRILSDQDNSVLDCLREYDSRINKRDGRYPWMCHPLFSSITVTDHPSMGYSTLMDSITNTTAEHLIKAIVRVVDVYPSEFLYKGQDEVWLTLEDPTARVHALLMGKDAETFFGDQSAEAINRRMRTLLGVNECETEEGFIIMWDPPWSIFCLKSCFLQKGPSGSQKYIILDTRL</sequence>
<dbReference type="CDD" id="cd04497">
    <property type="entry name" value="hPOT1_OB1_like"/>
    <property type="match status" value="1"/>
</dbReference>
<dbReference type="GO" id="GO:0010521">
    <property type="term" value="F:telomerase inhibitor activity"/>
    <property type="evidence" value="ECO:0007669"/>
    <property type="project" value="TreeGrafter"/>
</dbReference>
<evidence type="ECO:0000256" key="2">
    <source>
        <dbReference type="ARBA" id="ARBA00022454"/>
    </source>
</evidence>
<feature type="domain" description="Telomeric single stranded DNA binding POT1/Cdc13" evidence="5">
    <location>
        <begin position="9"/>
        <end position="144"/>
    </location>
</feature>
<evidence type="ECO:0000259" key="5">
    <source>
        <dbReference type="SMART" id="SM00976"/>
    </source>
</evidence>